<dbReference type="AlphaFoldDB" id="A0A1T5F284"/>
<dbReference type="OrthoDB" id="8480982at2"/>
<evidence type="ECO:0000313" key="4">
    <source>
        <dbReference type="Proteomes" id="UP000189818"/>
    </source>
</evidence>
<reference evidence="4" key="1">
    <citation type="submission" date="2017-02" db="EMBL/GenBank/DDBJ databases">
        <authorList>
            <person name="Varghese N."/>
            <person name="Submissions S."/>
        </authorList>
    </citation>
    <scope>NUCLEOTIDE SEQUENCE [LARGE SCALE GENOMIC DNA]</scope>
    <source>
        <strain evidence="4">UM2</strain>
    </source>
</reference>
<evidence type="ECO:0000313" key="3">
    <source>
        <dbReference type="EMBL" id="SKB90158.1"/>
    </source>
</evidence>
<protein>
    <submittedName>
        <fullName evidence="3">Uncharacterized protein</fullName>
    </submittedName>
</protein>
<dbReference type="InterPro" id="IPR011990">
    <property type="entry name" value="TPR-like_helical_dom_sf"/>
</dbReference>
<dbReference type="STRING" id="439228.SAMN06295920_10844"/>
<dbReference type="Proteomes" id="UP000189818">
    <property type="component" value="Unassembled WGS sequence"/>
</dbReference>
<evidence type="ECO:0000256" key="2">
    <source>
        <dbReference type="SAM" id="MobiDB-lite"/>
    </source>
</evidence>
<feature type="repeat" description="TPR" evidence="1">
    <location>
        <begin position="34"/>
        <end position="67"/>
    </location>
</feature>
<dbReference type="RefSeq" id="WP_079649418.1">
    <property type="nucleotide sequence ID" value="NZ_FUYM01000008.1"/>
</dbReference>
<dbReference type="PROSITE" id="PS50005">
    <property type="entry name" value="TPR"/>
    <property type="match status" value="1"/>
</dbReference>
<dbReference type="InterPro" id="IPR019734">
    <property type="entry name" value="TPR_rpt"/>
</dbReference>
<feature type="region of interest" description="Disordered" evidence="2">
    <location>
        <begin position="157"/>
        <end position="177"/>
    </location>
</feature>
<dbReference type="SUPFAM" id="SSF48452">
    <property type="entry name" value="TPR-like"/>
    <property type="match status" value="1"/>
</dbReference>
<dbReference type="Gene3D" id="1.25.40.10">
    <property type="entry name" value="Tetratricopeptide repeat domain"/>
    <property type="match status" value="1"/>
</dbReference>
<accession>A0A1T5F284</accession>
<organism evidence="3 4">
    <name type="scientific">Rhizorhabdus histidinilytica</name>
    <dbReference type="NCBI Taxonomy" id="439228"/>
    <lineage>
        <taxon>Bacteria</taxon>
        <taxon>Pseudomonadati</taxon>
        <taxon>Pseudomonadota</taxon>
        <taxon>Alphaproteobacteria</taxon>
        <taxon>Sphingomonadales</taxon>
        <taxon>Sphingomonadaceae</taxon>
        <taxon>Rhizorhabdus</taxon>
    </lineage>
</organism>
<feature type="compositionally biased region" description="Basic and acidic residues" evidence="2">
    <location>
        <begin position="164"/>
        <end position="177"/>
    </location>
</feature>
<proteinExistence type="predicted"/>
<dbReference type="SMART" id="SM00028">
    <property type="entry name" value="TPR"/>
    <property type="match status" value="2"/>
</dbReference>
<dbReference type="EMBL" id="FUYM01000008">
    <property type="protein sequence ID" value="SKB90158.1"/>
    <property type="molecule type" value="Genomic_DNA"/>
</dbReference>
<keyword evidence="1" id="KW-0802">TPR repeat</keyword>
<sequence length="177" mass="18092">MRFSPVAIALSLTLAAVSSGVNGQKADDQINPKSLALLTEGQAALKAGNLQGANDALETALAIDPRNRAAFVALGRVAQAQQLPGKAIRMYFEALALEPNDVTALSAQGEAMVQKGAVERARANLARVKALCKSECAPATELAAAIAKGPPAAAVAAAQPNDKVPPKGEEKSVVSDK</sequence>
<name>A0A1T5F284_9SPHN</name>
<evidence type="ECO:0000256" key="1">
    <source>
        <dbReference type="PROSITE-ProRule" id="PRU00339"/>
    </source>
</evidence>
<gene>
    <name evidence="3" type="ORF">SAMN06295920_10844</name>
</gene>
<keyword evidence="4" id="KW-1185">Reference proteome</keyword>